<organism evidence="1">
    <name type="scientific">marine metagenome</name>
    <dbReference type="NCBI Taxonomy" id="408172"/>
    <lineage>
        <taxon>unclassified sequences</taxon>
        <taxon>metagenomes</taxon>
        <taxon>ecological metagenomes</taxon>
    </lineage>
</organism>
<dbReference type="SUPFAM" id="SSF51726">
    <property type="entry name" value="UROD/MetE-like"/>
    <property type="match status" value="1"/>
</dbReference>
<protein>
    <recommendedName>
        <fullName evidence="2">Cobalamin-independent methionine synthase MetE C-terminal/archaeal domain-containing protein</fullName>
    </recommendedName>
</protein>
<evidence type="ECO:0008006" key="2">
    <source>
        <dbReference type="Google" id="ProtNLM"/>
    </source>
</evidence>
<dbReference type="InterPro" id="IPR038071">
    <property type="entry name" value="UROD/MetE-like_sf"/>
</dbReference>
<evidence type="ECO:0000313" key="1">
    <source>
        <dbReference type="EMBL" id="SVC67662.1"/>
    </source>
</evidence>
<dbReference type="Gene3D" id="3.20.20.210">
    <property type="match status" value="1"/>
</dbReference>
<sequence>AKIPLVQRVPSHGEGNLEFWSTPATPYRATDIKEIYRMNVRKSSIHLVGSIPLENPEEVFRTVATKFGENIRRIPDGETGERHRWIYWQRTMLENHQSVCVDNNVEPFSLYQWDGKLLRTSELLTFRSDVDPDEVIFETGYDEAAISSYQIFCRLKRQGVIDPETLFQVTLPTPIATGFMYWSPNSRGKFLEIYERSLLKALYAILKSIPHDNLCIQWDVCQEVLIFENYFPDRSPDYRNQIINELVRLGDEVPETVELGFHLCYGSPADEHLVMPKDTGTLVDIMNSIGSGLERRLNYLHFPVPKDRGDHAYFQPLVNLDSDPDTEIFVGLIHHNDPEGDRARMATAQKFLNTFGVAT</sequence>
<proteinExistence type="predicted"/>
<feature type="non-terminal residue" evidence="1">
    <location>
        <position position="359"/>
    </location>
</feature>
<gene>
    <name evidence="1" type="ORF">METZ01_LOCUS320516</name>
</gene>
<name>A0A382P6W0_9ZZZZ</name>
<reference evidence="1" key="1">
    <citation type="submission" date="2018-05" db="EMBL/GenBank/DDBJ databases">
        <authorList>
            <person name="Lanie J.A."/>
            <person name="Ng W.-L."/>
            <person name="Kazmierczak K.M."/>
            <person name="Andrzejewski T.M."/>
            <person name="Davidsen T.M."/>
            <person name="Wayne K.J."/>
            <person name="Tettelin H."/>
            <person name="Glass J.I."/>
            <person name="Rusch D."/>
            <person name="Podicherti R."/>
            <person name="Tsui H.-C.T."/>
            <person name="Winkler M.E."/>
        </authorList>
    </citation>
    <scope>NUCLEOTIDE SEQUENCE</scope>
</reference>
<feature type="non-terminal residue" evidence="1">
    <location>
        <position position="1"/>
    </location>
</feature>
<dbReference type="EMBL" id="UINC01104484">
    <property type="protein sequence ID" value="SVC67662.1"/>
    <property type="molecule type" value="Genomic_DNA"/>
</dbReference>
<accession>A0A382P6W0</accession>
<dbReference type="AlphaFoldDB" id="A0A382P6W0"/>